<sequence length="653" mass="74624">MAIKKLAMANIVCPRDRLDETIRDMILLEKCEFIDTFLEINEGDFSIGISEENADEILDMEDIVPLKENKEIKQVIQKLETTMMSLNYKPTVHKKHMYGEHDFEKIKDDVEKLCTNFENQTNEVLQINSEIESLRNLEVIECMKNIDIDLRELIELKYFTLKFGFLTREKAKRISQNYDNIKAIVLHVGTYEEKEVNLILSPKSLDVEMGRILRSTNFVEIDLKDAFLSTPKRMIEHNKNELTKHYQRLDEIQELTKKDIKEKSNFMDILYSKLIMENRIDQVRTKVAVTENFAYLSSWVPEGFTDKIDQTLQKPPETLVTYKKSNEVSSNIPVPTFLKNNAFFKPFEMLVNMYGVPSYNEVDPTLFFGLAYILLFGAMFGDLGQGMVIVLAGLLIRKKVSADFSGILTRIGIGSMFFGIIYDSFFGYENVISSILPLPIYLRPMENINTMLISSIVLGVILVFISYGYSIVNKLRLGDLEEGVFGRNGINGVVLLSSILLLVLKQMTNISVIPSQLLYVLILISVILLVFKQPISNKIKKEERLYEENASSYYIESGFNLFETFLSIISNTISFIRVGAFALNHVGLFIAFHTLATMIGSTGGNIAMFFLGNIIIIGLEGLVVFIQGLRLFYYELFSKYYTGDGVLFTPDKL</sequence>
<comment type="subcellular location">
    <subcellularLocation>
        <location evidence="1">Membrane</location>
        <topology evidence="1">Multi-pass membrane protein</topology>
    </subcellularLocation>
</comment>
<name>A0ABT6NG02_9FIRM</name>
<evidence type="ECO:0000313" key="10">
    <source>
        <dbReference type="Proteomes" id="UP001158045"/>
    </source>
</evidence>
<comment type="similarity">
    <text evidence="2">Belongs to the V-ATPase 116 kDa subunit family.</text>
</comment>
<keyword evidence="10" id="KW-1185">Reference proteome</keyword>
<keyword evidence="5 8" id="KW-1133">Transmembrane helix</keyword>
<dbReference type="RefSeq" id="WP_281095219.1">
    <property type="nucleotide sequence ID" value="NZ_JARYZI010000011.1"/>
</dbReference>
<feature type="transmembrane region" description="Helical" evidence="8">
    <location>
        <begin position="366"/>
        <end position="395"/>
    </location>
</feature>
<feature type="transmembrane region" description="Helical" evidence="8">
    <location>
        <begin position="510"/>
        <end position="531"/>
    </location>
</feature>
<protein>
    <submittedName>
        <fullName evidence="9">V-type ATPase 116kDa subunit family protein</fullName>
    </submittedName>
</protein>
<evidence type="ECO:0000256" key="4">
    <source>
        <dbReference type="ARBA" id="ARBA00022692"/>
    </source>
</evidence>
<dbReference type="PANTHER" id="PTHR11629">
    <property type="entry name" value="VACUOLAR PROTON ATPASES"/>
    <property type="match status" value="1"/>
</dbReference>
<evidence type="ECO:0000313" key="9">
    <source>
        <dbReference type="EMBL" id="MDH8679322.1"/>
    </source>
</evidence>
<feature type="transmembrane region" description="Helical" evidence="8">
    <location>
        <begin position="407"/>
        <end position="428"/>
    </location>
</feature>
<gene>
    <name evidence="9" type="ORF">QE109_14280</name>
</gene>
<keyword evidence="6" id="KW-0406">Ion transport</keyword>
<comment type="caution">
    <text evidence="9">The sequence shown here is derived from an EMBL/GenBank/DDBJ whole genome shotgun (WGS) entry which is preliminary data.</text>
</comment>
<proteinExistence type="inferred from homology"/>
<reference evidence="9 10" key="1">
    <citation type="submission" date="2023-04" db="EMBL/GenBank/DDBJ databases">
        <title>Fusibacter bizertensis strain WBS, isolated from littoral bottom sediments of the Arctic seas - biochemical and genomic analysis.</title>
        <authorList>
            <person name="Brioukhanov A.L."/>
        </authorList>
    </citation>
    <scope>NUCLEOTIDE SEQUENCE [LARGE SCALE GENOMIC DNA]</scope>
    <source>
        <strain evidence="9 10">WBS</strain>
    </source>
</reference>
<evidence type="ECO:0000256" key="7">
    <source>
        <dbReference type="ARBA" id="ARBA00023136"/>
    </source>
</evidence>
<evidence type="ECO:0000256" key="8">
    <source>
        <dbReference type="SAM" id="Phobius"/>
    </source>
</evidence>
<dbReference type="Pfam" id="PF01496">
    <property type="entry name" value="V_ATPase_I"/>
    <property type="match status" value="2"/>
</dbReference>
<dbReference type="InterPro" id="IPR002490">
    <property type="entry name" value="V-ATPase_116kDa_su"/>
</dbReference>
<evidence type="ECO:0000256" key="2">
    <source>
        <dbReference type="ARBA" id="ARBA00009904"/>
    </source>
</evidence>
<feature type="transmembrane region" description="Helical" evidence="8">
    <location>
        <begin position="448"/>
        <end position="472"/>
    </location>
</feature>
<feature type="transmembrane region" description="Helical" evidence="8">
    <location>
        <begin position="606"/>
        <end position="629"/>
    </location>
</feature>
<accession>A0ABT6NG02</accession>
<evidence type="ECO:0000256" key="6">
    <source>
        <dbReference type="ARBA" id="ARBA00023065"/>
    </source>
</evidence>
<feature type="transmembrane region" description="Helical" evidence="8">
    <location>
        <begin position="484"/>
        <end position="504"/>
    </location>
</feature>
<evidence type="ECO:0000256" key="3">
    <source>
        <dbReference type="ARBA" id="ARBA00022448"/>
    </source>
</evidence>
<evidence type="ECO:0000256" key="1">
    <source>
        <dbReference type="ARBA" id="ARBA00004141"/>
    </source>
</evidence>
<keyword evidence="7 8" id="KW-0472">Membrane</keyword>
<evidence type="ECO:0000256" key="5">
    <source>
        <dbReference type="ARBA" id="ARBA00022989"/>
    </source>
</evidence>
<keyword evidence="3" id="KW-0813">Transport</keyword>
<organism evidence="9 10">
    <name type="scientific">Fusibacter bizertensis</name>
    <dbReference type="NCBI Taxonomy" id="1488331"/>
    <lineage>
        <taxon>Bacteria</taxon>
        <taxon>Bacillati</taxon>
        <taxon>Bacillota</taxon>
        <taxon>Clostridia</taxon>
        <taxon>Eubacteriales</taxon>
        <taxon>Eubacteriales Family XII. Incertae Sedis</taxon>
        <taxon>Fusibacter</taxon>
    </lineage>
</organism>
<dbReference type="Proteomes" id="UP001158045">
    <property type="component" value="Unassembled WGS sequence"/>
</dbReference>
<feature type="transmembrane region" description="Helical" evidence="8">
    <location>
        <begin position="575"/>
        <end position="600"/>
    </location>
</feature>
<keyword evidence="4 8" id="KW-0812">Transmembrane</keyword>
<dbReference type="EMBL" id="JARYZI010000011">
    <property type="protein sequence ID" value="MDH8679322.1"/>
    <property type="molecule type" value="Genomic_DNA"/>
</dbReference>
<dbReference type="PANTHER" id="PTHR11629:SF63">
    <property type="entry name" value="V-TYPE PROTON ATPASE SUBUNIT A"/>
    <property type="match status" value="1"/>
</dbReference>